<evidence type="ECO:0000256" key="4">
    <source>
        <dbReference type="SAM" id="MobiDB-lite"/>
    </source>
</evidence>
<feature type="compositionally biased region" description="Basic and acidic residues" evidence="4">
    <location>
        <begin position="424"/>
        <end position="437"/>
    </location>
</feature>
<organism evidence="5 6">
    <name type="scientific">Panurus biarmicus</name>
    <name type="common">Bearded tit</name>
    <dbReference type="NCBI Taxonomy" id="181101"/>
    <lineage>
        <taxon>Eukaryota</taxon>
        <taxon>Metazoa</taxon>
        <taxon>Chordata</taxon>
        <taxon>Craniata</taxon>
        <taxon>Vertebrata</taxon>
        <taxon>Euteleostomi</taxon>
        <taxon>Archelosauria</taxon>
        <taxon>Archosauria</taxon>
        <taxon>Dinosauria</taxon>
        <taxon>Saurischia</taxon>
        <taxon>Theropoda</taxon>
        <taxon>Coelurosauria</taxon>
        <taxon>Aves</taxon>
        <taxon>Neognathae</taxon>
        <taxon>Neoaves</taxon>
        <taxon>Telluraves</taxon>
        <taxon>Australaves</taxon>
        <taxon>Passeriformes</taxon>
        <taxon>Sylvioidea</taxon>
        <taxon>Sylviidae</taxon>
        <taxon>Sylviidae incertae sedis</taxon>
        <taxon>Panurus</taxon>
    </lineage>
</organism>
<feature type="region of interest" description="Disordered" evidence="4">
    <location>
        <begin position="127"/>
        <end position="155"/>
    </location>
</feature>
<dbReference type="SUPFAM" id="SSF47769">
    <property type="entry name" value="SAM/Pointed domain"/>
    <property type="match status" value="1"/>
</dbReference>
<dbReference type="PANTHER" id="PTHR10417:SF15">
    <property type="entry name" value="STERILE ALPHA MOTIF DOMAIN-CONTAINING 11"/>
    <property type="match status" value="1"/>
</dbReference>
<evidence type="ECO:0000256" key="1">
    <source>
        <dbReference type="ARBA" id="ARBA00023015"/>
    </source>
</evidence>
<keyword evidence="1" id="KW-0805">Transcription regulation</keyword>
<feature type="compositionally biased region" description="Basic and acidic residues" evidence="4">
    <location>
        <begin position="36"/>
        <end position="49"/>
    </location>
</feature>
<dbReference type="Proteomes" id="UP000545574">
    <property type="component" value="Unassembled WGS sequence"/>
</dbReference>
<proteinExistence type="predicted"/>
<dbReference type="AlphaFoldDB" id="A0A7K6MQN1"/>
<feature type="non-terminal residue" evidence="5">
    <location>
        <position position="694"/>
    </location>
</feature>
<accession>A0A7K6MQN1</accession>
<feature type="non-terminal residue" evidence="5">
    <location>
        <position position="1"/>
    </location>
</feature>
<keyword evidence="3" id="KW-0539">Nucleus</keyword>
<comment type="caution">
    <text evidence="5">The sequence shown here is derived from an EMBL/GenBank/DDBJ whole genome shotgun (WGS) entry which is preliminary data.</text>
</comment>
<name>A0A7K6MQN1_PANBI</name>
<feature type="region of interest" description="Disordered" evidence="4">
    <location>
        <begin position="211"/>
        <end position="254"/>
    </location>
</feature>
<keyword evidence="6" id="KW-1185">Reference proteome</keyword>
<evidence type="ECO:0000313" key="6">
    <source>
        <dbReference type="Proteomes" id="UP000545574"/>
    </source>
</evidence>
<feature type="region of interest" description="Disordered" evidence="4">
    <location>
        <begin position="1"/>
        <end position="49"/>
    </location>
</feature>
<evidence type="ECO:0000256" key="2">
    <source>
        <dbReference type="ARBA" id="ARBA00023163"/>
    </source>
</evidence>
<feature type="compositionally biased region" description="Basic and acidic residues" evidence="4">
    <location>
        <begin position="238"/>
        <end position="250"/>
    </location>
</feature>
<feature type="region of interest" description="Disordered" evidence="4">
    <location>
        <begin position="383"/>
        <end position="478"/>
    </location>
</feature>
<dbReference type="PANTHER" id="PTHR10417">
    <property type="entry name" value="GLUCOCORTICOID MODULATORY ELEMENT-BINDING PROTEIN"/>
    <property type="match status" value="1"/>
</dbReference>
<dbReference type="Gene3D" id="1.10.150.50">
    <property type="entry name" value="Transcription Factor, Ets-1"/>
    <property type="match status" value="1"/>
</dbReference>
<evidence type="ECO:0000313" key="5">
    <source>
        <dbReference type="EMBL" id="NWW38883.1"/>
    </source>
</evidence>
<sequence length="694" mass="74336">NRGRLAEKRTIPLPPTRLPKKELSSIFSHSEDSEESDKSNGQHPEVKQEEDLHISIMKRRIHTHWDLNISFRETSCSRDSDLSTIISNLHQSRQLVMPETQSRCEFKRSSLDVGLAAADEILGKRRVCSPNSSSECPLESKKARSESPKGNRQQPRSWGLLCLSVCPSVCASGACGLGAGQRQQLLIAPSPRLSPDLLRARQEVAAAAAAARTPGAMEAHIPSASNSSSQRRKQGLPQHRDSHFPDREISHPPPLLSPQNAPHIALGPHLRPPFLGVPSALCQTPGYGFLQPAQAEMFARQQEMLRKQNLARLEMSAELIRQKELENLHRQRLLAGDPLSLHPGLPPDHPALRSVHDVPEGHALRDELSRRNAMLVLRHNNAPLLSLTPGGPGAATTPPKEQPRRAGGGRKSSQPRAEPQGPGEAREPAEPRARDGAQDCNDEEMKDSESDAEAGEDKAEGPKVEGGSGAELKECKDGTGKACEGAKELSEAAAAPSVPCSSSSAESPSHLLGPGISKAEVKYLPAASLPAPQPLPFGFPYTMSPYFHAGEAPGAVVGGGKNIQIAGWLLSVWDFNDLCGSGVSLSLALCVSPQVFREQAIDGETLPLLTEEHLLNNMGLKLGPALKIRSQVAKRLGRVLCMAGFPVALPLQPPGLRPPEREVAPGELRPASTGSVASPFGGAVPASRGSPKQE</sequence>
<feature type="compositionally biased region" description="Basic and acidic residues" evidence="4">
    <location>
        <begin position="138"/>
        <end position="149"/>
    </location>
</feature>
<feature type="compositionally biased region" description="Acidic residues" evidence="4">
    <location>
        <begin position="440"/>
        <end position="454"/>
    </location>
</feature>
<reference evidence="5 6" key="1">
    <citation type="submission" date="2019-09" db="EMBL/GenBank/DDBJ databases">
        <title>Bird 10,000 Genomes (B10K) Project - Family phase.</title>
        <authorList>
            <person name="Zhang G."/>
        </authorList>
    </citation>
    <scope>NUCLEOTIDE SEQUENCE [LARGE SCALE GENOMIC DNA]</scope>
    <source>
        <strain evidence="5">B10K-DU-030-18</strain>
    </source>
</reference>
<gene>
    <name evidence="5" type="primary">Samd11</name>
    <name evidence="5" type="ORF">PANBIA_R05365</name>
</gene>
<dbReference type="InterPro" id="IPR013761">
    <property type="entry name" value="SAM/pointed_sf"/>
</dbReference>
<evidence type="ECO:0000256" key="3">
    <source>
        <dbReference type="ARBA" id="ARBA00023242"/>
    </source>
</evidence>
<feature type="region of interest" description="Disordered" evidence="4">
    <location>
        <begin position="653"/>
        <end position="694"/>
    </location>
</feature>
<feature type="compositionally biased region" description="Basic and acidic residues" evidence="4">
    <location>
        <begin position="1"/>
        <end position="10"/>
    </location>
</feature>
<protein>
    <submittedName>
        <fullName evidence="5">SAM11 protein</fullName>
    </submittedName>
</protein>
<keyword evidence="2" id="KW-0804">Transcription</keyword>
<dbReference type="EMBL" id="VZRT01002801">
    <property type="protein sequence ID" value="NWW38883.1"/>
    <property type="molecule type" value="Genomic_DNA"/>
</dbReference>